<evidence type="ECO:0000256" key="7">
    <source>
        <dbReference type="ARBA" id="ARBA00022989"/>
    </source>
</evidence>
<evidence type="ECO:0000256" key="3">
    <source>
        <dbReference type="ARBA" id="ARBA00022553"/>
    </source>
</evidence>
<evidence type="ECO:0000259" key="10">
    <source>
        <dbReference type="PROSITE" id="PS50109"/>
    </source>
</evidence>
<evidence type="ECO:0000256" key="5">
    <source>
        <dbReference type="ARBA" id="ARBA00022692"/>
    </source>
</evidence>
<evidence type="ECO:0000256" key="2">
    <source>
        <dbReference type="ARBA" id="ARBA00012438"/>
    </source>
</evidence>
<dbReference type="InterPro" id="IPR036890">
    <property type="entry name" value="HATPase_C_sf"/>
</dbReference>
<feature type="compositionally biased region" description="Pro residues" evidence="8">
    <location>
        <begin position="779"/>
        <end position="792"/>
    </location>
</feature>
<dbReference type="InterPro" id="IPR005467">
    <property type="entry name" value="His_kinase_dom"/>
</dbReference>
<feature type="region of interest" description="Disordered" evidence="8">
    <location>
        <begin position="684"/>
        <end position="925"/>
    </location>
</feature>
<dbReference type="PANTHER" id="PTHR45436:SF5">
    <property type="entry name" value="SENSOR HISTIDINE KINASE TRCS"/>
    <property type="match status" value="1"/>
</dbReference>
<keyword evidence="4" id="KW-0808">Transferase</keyword>
<keyword evidence="7 9" id="KW-1133">Transmembrane helix</keyword>
<dbReference type="SMART" id="SM00387">
    <property type="entry name" value="HATPase_c"/>
    <property type="match status" value="1"/>
</dbReference>
<dbReference type="Gene3D" id="3.30.565.10">
    <property type="entry name" value="Histidine kinase-like ATPase, C-terminal domain"/>
    <property type="match status" value="1"/>
</dbReference>
<keyword evidence="6" id="KW-0418">Kinase</keyword>
<dbReference type="OrthoDB" id="3845898at2"/>
<evidence type="ECO:0000256" key="9">
    <source>
        <dbReference type="SAM" id="Phobius"/>
    </source>
</evidence>
<dbReference type="EMBL" id="VSFF01000015">
    <property type="protein sequence ID" value="TYC09081.1"/>
    <property type="molecule type" value="Genomic_DNA"/>
</dbReference>
<dbReference type="CDD" id="cd22541">
    <property type="entry name" value="SP5_N"/>
    <property type="match status" value="1"/>
</dbReference>
<dbReference type="GO" id="GO:0004673">
    <property type="term" value="F:protein histidine kinase activity"/>
    <property type="evidence" value="ECO:0007669"/>
    <property type="project" value="UniProtKB-EC"/>
</dbReference>
<evidence type="ECO:0000313" key="12">
    <source>
        <dbReference type="Proteomes" id="UP000322634"/>
    </source>
</evidence>
<proteinExistence type="predicted"/>
<dbReference type="GO" id="GO:0005886">
    <property type="term" value="C:plasma membrane"/>
    <property type="evidence" value="ECO:0007669"/>
    <property type="project" value="TreeGrafter"/>
</dbReference>
<dbReference type="SUPFAM" id="SSF55874">
    <property type="entry name" value="ATPase domain of HSP90 chaperone/DNA topoisomerase II/histidine kinase"/>
    <property type="match status" value="1"/>
</dbReference>
<dbReference type="InterPro" id="IPR050428">
    <property type="entry name" value="TCS_sensor_his_kinase"/>
</dbReference>
<feature type="transmembrane region" description="Helical" evidence="9">
    <location>
        <begin position="48"/>
        <end position="69"/>
    </location>
</feature>
<dbReference type="GO" id="GO:0000160">
    <property type="term" value="P:phosphorelay signal transduction system"/>
    <property type="evidence" value="ECO:0007669"/>
    <property type="project" value="TreeGrafter"/>
</dbReference>
<dbReference type="InterPro" id="IPR003594">
    <property type="entry name" value="HATPase_dom"/>
</dbReference>
<name>A0A5D0TRW0_9ACTN</name>
<dbReference type="Pfam" id="PF08376">
    <property type="entry name" value="NIT"/>
    <property type="match status" value="1"/>
</dbReference>
<evidence type="ECO:0000256" key="1">
    <source>
        <dbReference type="ARBA" id="ARBA00000085"/>
    </source>
</evidence>
<dbReference type="PROSITE" id="PS50109">
    <property type="entry name" value="HIS_KIN"/>
    <property type="match status" value="1"/>
</dbReference>
<organism evidence="11 12">
    <name type="scientific">Actinomadura syzygii</name>
    <dbReference type="NCBI Taxonomy" id="1427538"/>
    <lineage>
        <taxon>Bacteria</taxon>
        <taxon>Bacillati</taxon>
        <taxon>Actinomycetota</taxon>
        <taxon>Actinomycetes</taxon>
        <taxon>Streptosporangiales</taxon>
        <taxon>Thermomonosporaceae</taxon>
        <taxon>Actinomadura</taxon>
    </lineage>
</organism>
<dbReference type="EC" id="2.7.13.3" evidence="2"/>
<dbReference type="Gene3D" id="6.10.340.10">
    <property type="match status" value="1"/>
</dbReference>
<feature type="domain" description="Histidine kinase" evidence="10">
    <location>
        <begin position="553"/>
        <end position="658"/>
    </location>
</feature>
<evidence type="ECO:0000256" key="4">
    <source>
        <dbReference type="ARBA" id="ARBA00022679"/>
    </source>
</evidence>
<dbReference type="AlphaFoldDB" id="A0A5D0TRW0"/>
<evidence type="ECO:0000256" key="8">
    <source>
        <dbReference type="SAM" id="MobiDB-lite"/>
    </source>
</evidence>
<dbReference type="Pfam" id="PF02518">
    <property type="entry name" value="HATPase_c"/>
    <property type="match status" value="1"/>
</dbReference>
<feature type="compositionally biased region" description="Pro residues" evidence="8">
    <location>
        <begin position="721"/>
        <end position="730"/>
    </location>
</feature>
<feature type="compositionally biased region" description="Acidic residues" evidence="8">
    <location>
        <begin position="909"/>
        <end position="925"/>
    </location>
</feature>
<sequence>MAFGTSASIGSVSFGEWRVNPLGVPVTKSEATGGTHGRPRTHPIWRRIALLLAVPLTALLVQWGIPAVVTLSNALQRYDYSTVYNEVGVPATTVTEALQDERTAAVRLLNDSWKPDKQRYDEQVVDTDAAVAAFRKRALSGKTRGAMDGSTATRVRRLSDAYDELVTLRARVATGATTTIGAINGYSKIADNTIRLLTTLVSVDDVTTYQHTNALLHNYWARELMLREDALLSTVRAGPMNATNRTAFASYAEGRRQFFELGRTEAEGTIEKIMYDLANSSAFTTYTTLENSVVNNGLAPDPREWRSAISALSPVWFDAAAQAQTVVNNDDVKPAGRRIMLGFYLIGVIGLVSLIVSVALSLLFARRLTAELRALQESAQRLANERLPRVVAKLRRGETVDVEAESPPPATGRTREIVSVSEAFGTVQRTAVGTAVGEAELRASINRVFINLSWRSQSLLHRQLRLLDQMERRAAGPDELDDLFRLDHLTTRMRRHAEGLVILAGSPTVRAWDHPVAAEDVVRAAVAEIEDYTRVEVTGASSVAVSGDVVADVIHLLAELIENAAVFSPPATEVTVKVETVANGLAVEIVDRGIGLHPDELDELNTRLTSAAEFDLVDTERLGLFVVARLAARHRIKVSLQASAYGGTTAIVLVPHALVTIDDDLARGGPAPGTARTLVAAFAGGGTAPTGRQRLGRPSRPALPGGAAPPQAEPPDDLPGDMPPGEPPMAVPASGSPYEPPASPYDTPTSPYDTPPSPYEPPVSSHEPPLSPYDTPASPYEPPTSPYDPPASPYEAPASPYFTPEGPRDAPGGQGGRIPAAEVPGQIIEAEVESSEVTGRLPRRVRQKNLAPQLRRGSGSRRADRQKPAAPARPPGRGPADDDFEEPVPELSRDLMSSLQSGWLRGRGDDDEPDDPGQLDEWGER</sequence>
<gene>
    <name evidence="11" type="ORF">FXF65_36870</name>
</gene>
<protein>
    <recommendedName>
        <fullName evidence="2">histidine kinase</fullName>
        <ecNumber evidence="2">2.7.13.3</ecNumber>
    </recommendedName>
</protein>
<dbReference type="PANTHER" id="PTHR45436">
    <property type="entry name" value="SENSOR HISTIDINE KINASE YKOH"/>
    <property type="match status" value="1"/>
</dbReference>
<keyword evidence="5 9" id="KW-0812">Transmembrane</keyword>
<feature type="transmembrane region" description="Helical" evidence="9">
    <location>
        <begin position="341"/>
        <end position="365"/>
    </location>
</feature>
<keyword evidence="12" id="KW-1185">Reference proteome</keyword>
<reference evidence="11 12" key="1">
    <citation type="submission" date="2019-08" db="EMBL/GenBank/DDBJ databases">
        <title>Actinomadura sp. nov. CYP1-5 isolated from mountain soil.</title>
        <authorList>
            <person name="Songsumanus A."/>
            <person name="Kuncharoen N."/>
            <person name="Kudo T."/>
            <person name="Yuki M."/>
            <person name="Igarashi Y."/>
            <person name="Tanasupawat S."/>
        </authorList>
    </citation>
    <scope>NUCLEOTIDE SEQUENCE [LARGE SCALE GENOMIC DNA]</scope>
    <source>
        <strain evidence="11 12">GKU157</strain>
    </source>
</reference>
<comment type="caution">
    <text evidence="11">The sequence shown here is derived from an EMBL/GenBank/DDBJ whole genome shotgun (WGS) entry which is preliminary data.</text>
</comment>
<dbReference type="Proteomes" id="UP000322634">
    <property type="component" value="Unassembled WGS sequence"/>
</dbReference>
<evidence type="ECO:0000313" key="11">
    <source>
        <dbReference type="EMBL" id="TYC09081.1"/>
    </source>
</evidence>
<keyword evidence="9" id="KW-0472">Membrane</keyword>
<comment type="catalytic activity">
    <reaction evidence="1">
        <text>ATP + protein L-histidine = ADP + protein N-phospho-L-histidine.</text>
        <dbReference type="EC" id="2.7.13.3"/>
    </reaction>
</comment>
<evidence type="ECO:0000256" key="6">
    <source>
        <dbReference type="ARBA" id="ARBA00022777"/>
    </source>
</evidence>
<feature type="compositionally biased region" description="Low complexity" evidence="8">
    <location>
        <begin position="696"/>
        <end position="710"/>
    </location>
</feature>
<dbReference type="InterPro" id="IPR013587">
    <property type="entry name" value="Nitrate/nitrite_sensing"/>
</dbReference>
<accession>A0A5D0TRW0</accession>
<keyword evidence="3" id="KW-0597">Phosphoprotein</keyword>